<name>A0A6B3P1W4_9PSED</name>
<dbReference type="Proteomes" id="UP000480410">
    <property type="component" value="Unassembled WGS sequence"/>
</dbReference>
<proteinExistence type="predicted"/>
<dbReference type="AlphaFoldDB" id="A0A6B3P1W4"/>
<keyword evidence="5" id="KW-1185">Reference proteome</keyword>
<reference evidence="4 5" key="1">
    <citation type="submission" date="2020-02" db="EMBL/GenBank/DDBJ databases">
        <title>Broccoli isolated Pseudomonas sp.</title>
        <authorList>
            <person name="Fujikawa T."/>
            <person name="Sawada H."/>
        </authorList>
    </citation>
    <scope>NUCLEOTIDE SEQUENCE [LARGE SCALE GENOMIC DNA]</scope>
    <source>
        <strain evidence="3 5">MAFF212427</strain>
        <strain evidence="2 4">MAFF212428</strain>
    </source>
</reference>
<evidence type="ECO:0000313" key="3">
    <source>
        <dbReference type="EMBL" id="NER66418.1"/>
    </source>
</evidence>
<dbReference type="Proteomes" id="UP000482634">
    <property type="component" value="Unassembled WGS sequence"/>
</dbReference>
<dbReference type="EMBL" id="JAAHBV010000723">
    <property type="protein sequence ID" value="NER62275.1"/>
    <property type="molecule type" value="Genomic_DNA"/>
</dbReference>
<evidence type="ECO:0000313" key="5">
    <source>
        <dbReference type="Proteomes" id="UP000482634"/>
    </source>
</evidence>
<gene>
    <name evidence="2" type="ORF">G3435_24610</name>
    <name evidence="3" type="ORF">G3436_24380</name>
</gene>
<comment type="caution">
    <text evidence="3">The sequence shown here is derived from an EMBL/GenBank/DDBJ whole genome shotgun (WGS) entry which is preliminary data.</text>
</comment>
<accession>A0A6M0CXD9</accession>
<evidence type="ECO:0000256" key="1">
    <source>
        <dbReference type="SAM" id="Coils"/>
    </source>
</evidence>
<accession>A0A6B3P1W4</accession>
<protein>
    <submittedName>
        <fullName evidence="3">Uncharacterized protein</fullName>
    </submittedName>
</protein>
<sequence length="248" mass="28057">MDQETLKSLLLKLNNGDLDGAAVEMQAQAVVLAGTGHGALSDWLARHAFRTLRNKHDPNRTVPLLSKALQQAEQRRAQLDSERTALLADLHAYFLAFEAISHAVAPEWTQPVVFNEQNRDNLPFIEDFLSGRESPVYELNLQGVLRKQIKFYLNLNLHDERPTLKVTYRKTHILPGQSWRFVELSLQAAQKTERLNRLTPLDTERDAVQRDVIRLQGELREAEQIGQRHAALFQEKLGAFLGGVAVPG</sequence>
<dbReference type="EMBL" id="JAAHBU010000462">
    <property type="protein sequence ID" value="NER66418.1"/>
    <property type="molecule type" value="Genomic_DNA"/>
</dbReference>
<keyword evidence="1" id="KW-0175">Coiled coil</keyword>
<evidence type="ECO:0000313" key="2">
    <source>
        <dbReference type="EMBL" id="NER62275.1"/>
    </source>
</evidence>
<organism evidence="3 5">
    <name type="scientific">Pseudomonas brassicae</name>
    <dbReference type="NCBI Taxonomy" id="2708063"/>
    <lineage>
        <taxon>Bacteria</taxon>
        <taxon>Pseudomonadati</taxon>
        <taxon>Pseudomonadota</taxon>
        <taxon>Gammaproteobacteria</taxon>
        <taxon>Pseudomonadales</taxon>
        <taxon>Pseudomonadaceae</taxon>
        <taxon>Pseudomonas</taxon>
    </lineage>
</organism>
<dbReference type="RefSeq" id="WP_163950441.1">
    <property type="nucleotide sequence ID" value="NZ_JAAHBU010000462.1"/>
</dbReference>
<evidence type="ECO:0000313" key="4">
    <source>
        <dbReference type="Proteomes" id="UP000480410"/>
    </source>
</evidence>
<feature type="coiled-coil region" evidence="1">
    <location>
        <begin position="62"/>
        <end position="89"/>
    </location>
</feature>